<evidence type="ECO:0000313" key="1">
    <source>
        <dbReference type="EMBL" id="AAX91716.1"/>
    </source>
</evidence>
<accession>Q4ZB67</accession>
<dbReference type="Proteomes" id="UP000000922">
    <property type="component" value="Segment"/>
</dbReference>
<name>Q4ZB67_9CAUD</name>
<evidence type="ECO:0000313" key="2">
    <source>
        <dbReference type="Proteomes" id="UP000000922"/>
    </source>
</evidence>
<keyword evidence="2" id="KW-1185">Reference proteome</keyword>
<dbReference type="GeneID" id="5133538"/>
<dbReference type="KEGG" id="vg:5133538"/>
<dbReference type="EMBL" id="AY954963">
    <property type="protein sequence ID" value="AAX91716.1"/>
    <property type="molecule type" value="Genomic_DNA"/>
</dbReference>
<proteinExistence type="predicted"/>
<protein>
    <submittedName>
        <fullName evidence="1">ORF167</fullName>
    </submittedName>
</protein>
<organism evidence="1 2">
    <name type="scientific">Staphylococcus phage 55</name>
    <dbReference type="NCBI Taxonomy" id="2936817"/>
    <lineage>
        <taxon>Viruses</taxon>
        <taxon>Duplodnaviria</taxon>
        <taxon>Heunggongvirae</taxon>
        <taxon>Uroviricota</taxon>
        <taxon>Caudoviricetes</taxon>
        <taxon>Azeredovirinae</taxon>
        <taxon>Phietavirus</taxon>
        <taxon>Phietavirus pv55</taxon>
    </lineage>
</organism>
<sequence length="39" mass="4719">MFILFAFIIFKYDCEISIFSIIEFNIFNFHCEFSSLKPC</sequence>
<reference evidence="1 2" key="1">
    <citation type="journal article" date="2005" name="Proc. Natl. Acad. Sci. U.S.A.">
        <title>The complete genomes and proteomes of 27 Staphylococcus aureus bacteriophages.</title>
        <authorList>
            <person name="Kwan T."/>
            <person name="Liu J."/>
            <person name="Dubow M."/>
            <person name="Gros P."/>
            <person name="Pelletier J."/>
        </authorList>
    </citation>
    <scope>NUCLEOTIDE SEQUENCE</scope>
</reference>
<dbReference type="RefSeq" id="YP_240509.1">
    <property type="nucleotide sequence ID" value="NC_007060.1"/>
</dbReference>